<keyword evidence="3" id="KW-1185">Reference proteome</keyword>
<dbReference type="PANTHER" id="PTHR33121">
    <property type="entry name" value="CYCLIC DI-GMP PHOSPHODIESTERASE PDEF"/>
    <property type="match status" value="1"/>
</dbReference>
<organism evidence="2 3">
    <name type="scientific">Vibrio nereis</name>
    <dbReference type="NCBI Taxonomy" id="693"/>
    <lineage>
        <taxon>Bacteria</taxon>
        <taxon>Pseudomonadati</taxon>
        <taxon>Pseudomonadota</taxon>
        <taxon>Gammaproteobacteria</taxon>
        <taxon>Vibrionales</taxon>
        <taxon>Vibrionaceae</taxon>
        <taxon>Vibrio</taxon>
    </lineage>
</organism>
<proteinExistence type="predicted"/>
<dbReference type="GO" id="GO:0071111">
    <property type="term" value="F:cyclic-guanylate-specific phosphodiesterase activity"/>
    <property type="evidence" value="ECO:0007669"/>
    <property type="project" value="InterPro"/>
</dbReference>
<dbReference type="PROSITE" id="PS50883">
    <property type="entry name" value="EAL"/>
    <property type="match status" value="1"/>
</dbReference>
<evidence type="ECO:0000313" key="3">
    <source>
        <dbReference type="Proteomes" id="UP000037515"/>
    </source>
</evidence>
<dbReference type="STRING" id="693.AKJ17_11405"/>
<dbReference type="InterPro" id="IPR050706">
    <property type="entry name" value="Cyclic-di-GMP_PDE-like"/>
</dbReference>
<dbReference type="PANTHER" id="PTHR33121:SF15">
    <property type="entry name" value="BLUE LIGHT- AND TEMPERATURE-REGULATED ANTIREPRESSOR BLUF"/>
    <property type="match status" value="1"/>
</dbReference>
<dbReference type="InterPro" id="IPR035919">
    <property type="entry name" value="EAL_sf"/>
</dbReference>
<dbReference type="Gene3D" id="3.20.20.450">
    <property type="entry name" value="EAL domain"/>
    <property type="match status" value="1"/>
</dbReference>
<dbReference type="SMART" id="SM00052">
    <property type="entry name" value="EAL"/>
    <property type="match status" value="1"/>
</dbReference>
<comment type="caution">
    <text evidence="2">The sequence shown here is derived from an EMBL/GenBank/DDBJ whole genome shotgun (WGS) entry which is preliminary data.</text>
</comment>
<dbReference type="RefSeq" id="WP_053395940.1">
    <property type="nucleotide sequence ID" value="NZ_LHPJ01000008.1"/>
</dbReference>
<evidence type="ECO:0000259" key="1">
    <source>
        <dbReference type="PROSITE" id="PS50883"/>
    </source>
</evidence>
<sequence>MNKESNTYNRFSCKNCGDKNSLDFDFTMAFQPIINCKTNQIFGYEALVRGLNNESAFSVISKVNDDNRYLFDQLCRVKAISLASTLKLDSMLSINFFPNAIYNPERCIRTTLDAARKYNFPVEQIMFEFTEVEKIEDSELIKSIVEYYNKLGFKTAIDDFGSGYSGLGLLADFQTNIVKFDMGLIRDINEDRARQSIIKNCLNMFRELNITPLAEGVETKEEFIYLRDSGIELMQGYLFAKPGFECLPQVDFSELDSMAQLA</sequence>
<name>A0A0M0HM64_VIBNE</name>
<dbReference type="InterPro" id="IPR001633">
    <property type="entry name" value="EAL_dom"/>
</dbReference>
<dbReference type="CDD" id="cd01948">
    <property type="entry name" value="EAL"/>
    <property type="match status" value="1"/>
</dbReference>
<dbReference type="SUPFAM" id="SSF141868">
    <property type="entry name" value="EAL domain-like"/>
    <property type="match status" value="1"/>
</dbReference>
<feature type="domain" description="EAL" evidence="1">
    <location>
        <begin position="10"/>
        <end position="256"/>
    </location>
</feature>
<evidence type="ECO:0000313" key="2">
    <source>
        <dbReference type="EMBL" id="KOO03155.1"/>
    </source>
</evidence>
<gene>
    <name evidence="2" type="ORF">AKJ17_11405</name>
</gene>
<dbReference type="OrthoDB" id="1673646at2"/>
<dbReference type="PATRIC" id="fig|693.5.peg.2336"/>
<accession>A0A0M0HM64</accession>
<dbReference type="AlphaFoldDB" id="A0A0M0HM64"/>
<protein>
    <submittedName>
        <fullName evidence="2">Diguanylate phosphodiesterase</fullName>
    </submittedName>
</protein>
<dbReference type="Pfam" id="PF00563">
    <property type="entry name" value="EAL"/>
    <property type="match status" value="1"/>
</dbReference>
<reference evidence="3" key="1">
    <citation type="submission" date="2015-08" db="EMBL/GenBank/DDBJ databases">
        <title>Vibrio galatheae sp. nov., a novel member of the Vibrionaceae family isolated from the Solomon Islands.</title>
        <authorList>
            <person name="Giubergia S."/>
            <person name="Machado H."/>
            <person name="Mateiu R.V."/>
            <person name="Gram L."/>
        </authorList>
    </citation>
    <scope>NUCLEOTIDE SEQUENCE [LARGE SCALE GENOMIC DNA]</scope>
    <source>
        <strain evidence="3">DSM 19584</strain>
    </source>
</reference>
<dbReference type="EMBL" id="LHPJ01000008">
    <property type="protein sequence ID" value="KOO03155.1"/>
    <property type="molecule type" value="Genomic_DNA"/>
</dbReference>
<dbReference type="Proteomes" id="UP000037515">
    <property type="component" value="Unassembled WGS sequence"/>
</dbReference>